<dbReference type="SUPFAM" id="SSF53335">
    <property type="entry name" value="S-adenosyl-L-methionine-dependent methyltransferases"/>
    <property type="match status" value="1"/>
</dbReference>
<evidence type="ECO:0000313" key="3">
    <source>
        <dbReference type="Proteomes" id="UP001165060"/>
    </source>
</evidence>
<sequence>MPPPPPLSLLLFLPLLLLPPPASPASSPACPPLPSLSFFYPPPPPLYTLPGAPPPSPLAPDYIYAVVPSGPALPPDEVLLLAIEGALCGEADEDADEEADEAPSPNAVADCKAALPRPPLSFEPPPTPAPAALLSHLEARYPSLPPSELLLLPIPAPDFLRTQVAFDADDADPPASGPPFSVIYFAGASAPAAARVYCQALVPERQFEENCYNHLAEKFRGFAAGRSALPCSLSRAASYLPSLSTALYATAAPSLSHPLCFPPFPFGCLAYHHGTDKGFLHGYHRAYSRLLSRYVGVPHLRFLEIGVFKGASLGVWEDYFRGHGEGAGEVAESNRYYGIGYGKDYFATNDTSPVLQYSPQTKLYRGDQSDGEFLSFVLSDSDTEFDIVVDDGSHDPEHQLFTFDALFPSVKPGGLYIFEDVETSYWNEPGAGLYERRFKQPLGIGSANSVIERFKSVVDGGRNMNGLFVGPESRREWEEEAERSGTRMRWQDEIAEVSFAQNLIVVRKADEADDWFYTHVRRGEYVHHLETH</sequence>
<dbReference type="InterPro" id="IPR029063">
    <property type="entry name" value="SAM-dependent_MTases_sf"/>
</dbReference>
<dbReference type="Gene3D" id="3.40.50.150">
    <property type="entry name" value="Vaccinia Virus protein VP39"/>
    <property type="match status" value="1"/>
</dbReference>
<keyword evidence="1" id="KW-0732">Signal</keyword>
<accession>A0ABQ6MYR8</accession>
<dbReference type="EMBL" id="BRYB01000690">
    <property type="protein sequence ID" value="GMI35505.1"/>
    <property type="molecule type" value="Genomic_DNA"/>
</dbReference>
<evidence type="ECO:0000256" key="1">
    <source>
        <dbReference type="SAM" id="SignalP"/>
    </source>
</evidence>
<dbReference type="Proteomes" id="UP001165060">
    <property type="component" value="Unassembled WGS sequence"/>
</dbReference>
<feature type="signal peptide" evidence="1">
    <location>
        <begin position="1"/>
        <end position="24"/>
    </location>
</feature>
<name>A0ABQ6MYR8_9STRA</name>
<comment type="caution">
    <text evidence="2">The sequence shown here is derived from an EMBL/GenBank/DDBJ whole genome shotgun (WGS) entry which is preliminary data.</text>
</comment>
<evidence type="ECO:0000313" key="2">
    <source>
        <dbReference type="EMBL" id="GMI35505.1"/>
    </source>
</evidence>
<organism evidence="2 3">
    <name type="scientific">Tetraparma gracilis</name>
    <dbReference type="NCBI Taxonomy" id="2962635"/>
    <lineage>
        <taxon>Eukaryota</taxon>
        <taxon>Sar</taxon>
        <taxon>Stramenopiles</taxon>
        <taxon>Ochrophyta</taxon>
        <taxon>Bolidophyceae</taxon>
        <taxon>Parmales</taxon>
        <taxon>Triparmaceae</taxon>
        <taxon>Tetraparma</taxon>
    </lineage>
</organism>
<dbReference type="Pfam" id="PF13578">
    <property type="entry name" value="Methyltransf_24"/>
    <property type="match status" value="1"/>
</dbReference>
<keyword evidence="3" id="KW-1185">Reference proteome</keyword>
<feature type="chain" id="PRO_5046810862" evidence="1">
    <location>
        <begin position="25"/>
        <end position="532"/>
    </location>
</feature>
<protein>
    <submittedName>
        <fullName evidence="2">Uncharacterized protein</fullName>
    </submittedName>
</protein>
<gene>
    <name evidence="2" type="ORF">TeGR_g7104</name>
</gene>
<proteinExistence type="predicted"/>
<reference evidence="2 3" key="1">
    <citation type="journal article" date="2023" name="Commun. Biol.">
        <title>Genome analysis of Parmales, the sister group of diatoms, reveals the evolutionary specialization of diatoms from phago-mixotrophs to photoautotrophs.</title>
        <authorList>
            <person name="Ban H."/>
            <person name="Sato S."/>
            <person name="Yoshikawa S."/>
            <person name="Yamada K."/>
            <person name="Nakamura Y."/>
            <person name="Ichinomiya M."/>
            <person name="Sato N."/>
            <person name="Blanc-Mathieu R."/>
            <person name="Endo H."/>
            <person name="Kuwata A."/>
            <person name="Ogata H."/>
        </authorList>
    </citation>
    <scope>NUCLEOTIDE SEQUENCE [LARGE SCALE GENOMIC DNA]</scope>
</reference>